<dbReference type="AlphaFoldDB" id="A0A1F5EE92"/>
<organism evidence="2 3">
    <name type="scientific">Candidatus Berkelbacteria bacterium RIFCSPHIGHO2_12_FULL_36_9</name>
    <dbReference type="NCBI Taxonomy" id="1797469"/>
    <lineage>
        <taxon>Bacteria</taxon>
        <taxon>Candidatus Berkelbacteria</taxon>
    </lineage>
</organism>
<comment type="caution">
    <text evidence="2">The sequence shown here is derived from an EMBL/GenBank/DDBJ whole genome shotgun (WGS) entry which is preliminary data.</text>
</comment>
<evidence type="ECO:0000313" key="2">
    <source>
        <dbReference type="EMBL" id="OGD65769.1"/>
    </source>
</evidence>
<dbReference type="EMBL" id="MEZV01000052">
    <property type="protein sequence ID" value="OGD65769.1"/>
    <property type="molecule type" value="Genomic_DNA"/>
</dbReference>
<evidence type="ECO:0000313" key="3">
    <source>
        <dbReference type="Proteomes" id="UP000176451"/>
    </source>
</evidence>
<gene>
    <name evidence="2" type="ORF">A3F08_01660</name>
</gene>
<reference evidence="2 3" key="1">
    <citation type="journal article" date="2016" name="Nat. Commun.">
        <title>Thousands of microbial genomes shed light on interconnected biogeochemical processes in an aquifer system.</title>
        <authorList>
            <person name="Anantharaman K."/>
            <person name="Brown C.T."/>
            <person name="Hug L.A."/>
            <person name="Sharon I."/>
            <person name="Castelle C.J."/>
            <person name="Probst A.J."/>
            <person name="Thomas B.C."/>
            <person name="Singh A."/>
            <person name="Wilkins M.J."/>
            <person name="Karaoz U."/>
            <person name="Brodie E.L."/>
            <person name="Williams K.H."/>
            <person name="Hubbard S.S."/>
            <person name="Banfield J.F."/>
        </authorList>
    </citation>
    <scope>NUCLEOTIDE SEQUENCE [LARGE SCALE GENOMIC DNA]</scope>
</reference>
<dbReference type="InterPro" id="IPR055776">
    <property type="entry name" value="DUF7352"/>
</dbReference>
<sequence length="95" mass="10859">MRKTERYILQLGVINFVRMPKGAQIISALYDGTMVVICAIVEKDNENEIRQIWVDKNGLSILLTDKEIRFIGSVVVATSEIYHVFEILTPLPHWG</sequence>
<dbReference type="Proteomes" id="UP000176451">
    <property type="component" value="Unassembled WGS sequence"/>
</dbReference>
<name>A0A1F5EE92_9BACT</name>
<dbReference type="Pfam" id="PF24043">
    <property type="entry name" value="DUF7352"/>
    <property type="match status" value="1"/>
</dbReference>
<proteinExistence type="predicted"/>
<protein>
    <recommendedName>
        <fullName evidence="1">DUF7352 domain-containing protein</fullName>
    </recommendedName>
</protein>
<feature type="domain" description="DUF7352" evidence="1">
    <location>
        <begin position="1"/>
        <end position="86"/>
    </location>
</feature>
<accession>A0A1F5EE92</accession>
<evidence type="ECO:0000259" key="1">
    <source>
        <dbReference type="Pfam" id="PF24043"/>
    </source>
</evidence>
<dbReference type="STRING" id="1797469.A3F08_01660"/>